<dbReference type="EMBL" id="SRMA01027478">
    <property type="protein sequence ID" value="TRY53692.1"/>
    <property type="molecule type" value="Genomic_DNA"/>
</dbReference>
<dbReference type="GO" id="GO:0006749">
    <property type="term" value="P:glutathione metabolic process"/>
    <property type="evidence" value="ECO:0007669"/>
    <property type="project" value="TreeGrafter"/>
</dbReference>
<dbReference type="Pfam" id="PF00753">
    <property type="entry name" value="Lactamase_B"/>
    <property type="match status" value="1"/>
</dbReference>
<proteinExistence type="predicted"/>
<feature type="region of interest" description="Disordered" evidence="1">
    <location>
        <begin position="1"/>
        <end position="30"/>
    </location>
</feature>
<dbReference type="STRING" id="623744.A0A553MKK2"/>
<dbReference type="PANTHER" id="PTHR43084">
    <property type="entry name" value="PERSULFIDE DIOXYGENASE ETHE1"/>
    <property type="match status" value="1"/>
</dbReference>
<accession>A0A553MKK2</accession>
<feature type="domain" description="Metallo-beta-lactamase" evidence="2">
    <location>
        <begin position="52"/>
        <end position="127"/>
    </location>
</feature>
<dbReference type="GO" id="GO:0005739">
    <property type="term" value="C:mitochondrion"/>
    <property type="evidence" value="ECO:0007669"/>
    <property type="project" value="TreeGrafter"/>
</dbReference>
<evidence type="ECO:0000313" key="4">
    <source>
        <dbReference type="Proteomes" id="UP000316079"/>
    </source>
</evidence>
<dbReference type="Gene3D" id="3.60.15.10">
    <property type="entry name" value="Ribonuclease Z/Hydroxyacylglutathione hydrolase-like"/>
    <property type="match status" value="1"/>
</dbReference>
<dbReference type="AlphaFoldDB" id="A0A553MKK2"/>
<evidence type="ECO:0000256" key="1">
    <source>
        <dbReference type="SAM" id="MobiDB-lite"/>
    </source>
</evidence>
<dbReference type="PANTHER" id="PTHR43084:SF1">
    <property type="entry name" value="PERSULFIDE DIOXYGENASE ETHE1, MITOCHONDRIAL"/>
    <property type="match status" value="1"/>
</dbReference>
<evidence type="ECO:0000313" key="3">
    <source>
        <dbReference type="EMBL" id="TRY53692.1"/>
    </source>
</evidence>
<dbReference type="InterPro" id="IPR001279">
    <property type="entry name" value="Metallo-B-lactamas"/>
</dbReference>
<gene>
    <name evidence="3" type="ORF">DNTS_024432</name>
</gene>
<dbReference type="GO" id="GO:0070813">
    <property type="term" value="P:hydrogen sulfide metabolic process"/>
    <property type="evidence" value="ECO:0007669"/>
    <property type="project" value="TreeGrafter"/>
</dbReference>
<dbReference type="Proteomes" id="UP000316079">
    <property type="component" value="Unassembled WGS sequence"/>
</dbReference>
<dbReference type="GO" id="GO:0050313">
    <property type="term" value="F:sulfur dioxygenase activity"/>
    <property type="evidence" value="ECO:0007669"/>
    <property type="project" value="TreeGrafter"/>
</dbReference>
<keyword evidence="4" id="KW-1185">Reference proteome</keyword>
<dbReference type="SUPFAM" id="SSF56281">
    <property type="entry name" value="Metallo-hydrolase/oxidoreductase"/>
    <property type="match status" value="1"/>
</dbReference>
<sequence length="193" mass="21682">MLTTSQAPGSSRREYSDSRAPSRSTAVPERIYSWQRETESASANTYEKTHWHVTCRRDDEAVVTVQSLTVLETPGHTDGCVTYVTEDQGMAFTGDALLIRGCGRTDFQQGSPERLYESVHQRIFSLPGHCFIYPAHDYKGQTVSTVDEEKKFNPRLTKSLEEFATIMNNLNLPRPKKIDISVPANLVCGLHDV</sequence>
<name>A0A553MKK2_9TELE</name>
<comment type="caution">
    <text evidence="3">The sequence shown here is derived from an EMBL/GenBank/DDBJ whole genome shotgun (WGS) entry which is preliminary data.</text>
</comment>
<dbReference type="InterPro" id="IPR051682">
    <property type="entry name" value="Mito_Persulfide_Diox"/>
</dbReference>
<dbReference type="InterPro" id="IPR036866">
    <property type="entry name" value="RibonucZ/Hydroxyglut_hydro"/>
</dbReference>
<organism evidence="3 4">
    <name type="scientific">Danionella cerebrum</name>
    <dbReference type="NCBI Taxonomy" id="2873325"/>
    <lineage>
        <taxon>Eukaryota</taxon>
        <taxon>Metazoa</taxon>
        <taxon>Chordata</taxon>
        <taxon>Craniata</taxon>
        <taxon>Vertebrata</taxon>
        <taxon>Euteleostomi</taxon>
        <taxon>Actinopterygii</taxon>
        <taxon>Neopterygii</taxon>
        <taxon>Teleostei</taxon>
        <taxon>Ostariophysi</taxon>
        <taxon>Cypriniformes</taxon>
        <taxon>Danionidae</taxon>
        <taxon>Danioninae</taxon>
        <taxon>Danionella</taxon>
    </lineage>
</organism>
<protein>
    <recommendedName>
        <fullName evidence="2">Metallo-beta-lactamase domain-containing protein</fullName>
    </recommendedName>
</protein>
<dbReference type="OrthoDB" id="449487at2759"/>
<reference evidence="3 4" key="1">
    <citation type="journal article" date="2019" name="Sci. Data">
        <title>Hybrid genome assembly and annotation of Danionella translucida.</title>
        <authorList>
            <person name="Kadobianskyi M."/>
            <person name="Schulze L."/>
            <person name="Schuelke M."/>
            <person name="Judkewitz B."/>
        </authorList>
    </citation>
    <scope>NUCLEOTIDE SEQUENCE [LARGE SCALE GENOMIC DNA]</scope>
    <source>
        <strain evidence="3 4">Bolton</strain>
    </source>
</reference>
<evidence type="ECO:0000259" key="2">
    <source>
        <dbReference type="Pfam" id="PF00753"/>
    </source>
</evidence>